<proteinExistence type="predicted"/>
<evidence type="ECO:0000313" key="2">
    <source>
        <dbReference type="EMBL" id="SVA12672.1"/>
    </source>
</evidence>
<reference evidence="2" key="1">
    <citation type="submission" date="2018-05" db="EMBL/GenBank/DDBJ databases">
        <authorList>
            <person name="Lanie J.A."/>
            <person name="Ng W.-L."/>
            <person name="Kazmierczak K.M."/>
            <person name="Andrzejewski T.M."/>
            <person name="Davidsen T.M."/>
            <person name="Wayne K.J."/>
            <person name="Tettelin H."/>
            <person name="Glass J.I."/>
            <person name="Rusch D."/>
            <person name="Podicherti R."/>
            <person name="Tsui H.-C.T."/>
            <person name="Winkler M.E."/>
        </authorList>
    </citation>
    <scope>NUCLEOTIDE SEQUENCE</scope>
</reference>
<sequence>MSDDESAIRRLLADYCHLLDDGRFDEWIVLFDEDVVFIVMGNRLRGRDEVRSFIEPTQQEDDRGRHMLSEPVIDVDGDTALAATDYVFVSRTNTILSTGRYVDVIRRAPDRWRFASREIVFSGETPLGVDG</sequence>
<evidence type="ECO:0000259" key="1">
    <source>
        <dbReference type="Pfam" id="PF13577"/>
    </source>
</evidence>
<dbReference type="AlphaFoldDB" id="A0A381T921"/>
<organism evidence="2">
    <name type="scientific">marine metagenome</name>
    <dbReference type="NCBI Taxonomy" id="408172"/>
    <lineage>
        <taxon>unclassified sequences</taxon>
        <taxon>metagenomes</taxon>
        <taxon>ecological metagenomes</taxon>
    </lineage>
</organism>
<dbReference type="Gene3D" id="3.10.450.50">
    <property type="match status" value="1"/>
</dbReference>
<dbReference type="SUPFAM" id="SSF54427">
    <property type="entry name" value="NTF2-like"/>
    <property type="match status" value="1"/>
</dbReference>
<accession>A0A381T921</accession>
<dbReference type="Pfam" id="PF13577">
    <property type="entry name" value="SnoaL_4"/>
    <property type="match status" value="1"/>
</dbReference>
<dbReference type="InterPro" id="IPR037401">
    <property type="entry name" value="SnoaL-like"/>
</dbReference>
<dbReference type="InterPro" id="IPR032710">
    <property type="entry name" value="NTF2-like_dom_sf"/>
</dbReference>
<feature type="domain" description="SnoaL-like" evidence="1">
    <location>
        <begin position="3"/>
        <end position="117"/>
    </location>
</feature>
<dbReference type="EMBL" id="UINC01004216">
    <property type="protein sequence ID" value="SVA12672.1"/>
    <property type="molecule type" value="Genomic_DNA"/>
</dbReference>
<gene>
    <name evidence="2" type="ORF">METZ01_LOCUS65526</name>
</gene>
<protein>
    <recommendedName>
        <fullName evidence="1">SnoaL-like domain-containing protein</fullName>
    </recommendedName>
</protein>
<name>A0A381T921_9ZZZZ</name>